<dbReference type="SUPFAM" id="SSF52540">
    <property type="entry name" value="P-loop containing nucleoside triphosphate hydrolases"/>
    <property type="match status" value="1"/>
</dbReference>
<dbReference type="Pfam" id="PF13469">
    <property type="entry name" value="Sulfotransfer_3"/>
    <property type="match status" value="1"/>
</dbReference>
<keyword evidence="2" id="KW-1185">Reference proteome</keyword>
<accession>A0ABT7ZSQ1</accession>
<proteinExistence type="predicted"/>
<sequence length="324" mass="38273">MEKQKHLDDNISQIDNLVIYIIGLNRSGSTLLDNILSYHEQVMSVGELHNLNGYYCKTGFGRRQNWLCSCNSEVKECSFWSKVIKDTSFSKEFITKLEDTKYYKTDILSSYFIKKNFHKNIQHTQNNLTGETFANNTWALYESVFRHSKKNIIIDSSKEISEAYFINKYKKSNIKFLLIERDIWEVVFSKRKRIANFTTEYKQKLGIKENSIYKDILLSYKKAKQNKVIAKEILTKENADIKVVKYSCLAKAPNEVLNEICDFLKISSINIPQEMGIGSRITHTIHGSPSRYEKKKIKLDERWREYYKKKKIALWWARILQFFI</sequence>
<dbReference type="Proteomes" id="UP001231197">
    <property type="component" value="Unassembled WGS sequence"/>
</dbReference>
<dbReference type="InterPro" id="IPR027417">
    <property type="entry name" value="P-loop_NTPase"/>
</dbReference>
<protein>
    <submittedName>
        <fullName evidence="1">Sulfotransferase</fullName>
    </submittedName>
</protein>
<reference evidence="1 2" key="1">
    <citation type="journal article" date="2023" name="Int. J. Syst. Evol. Microbiol.">
        <title>Winogradskyella bathintestinalis sp. nov., isolated from the intestine of the deep-sea loosejaw dragonfish, Malacosteus niger.</title>
        <authorList>
            <person name="Uniacke-Lowe S."/>
            <person name="Johnson C.N."/>
            <person name="Stanton C."/>
            <person name="Hill C."/>
            <person name="Ross P."/>
        </authorList>
    </citation>
    <scope>NUCLEOTIDE SEQUENCE [LARGE SCALE GENOMIC DNA]</scope>
    <source>
        <strain evidence="1 2">APC 3343</strain>
    </source>
</reference>
<evidence type="ECO:0000313" key="1">
    <source>
        <dbReference type="EMBL" id="MDN3492046.1"/>
    </source>
</evidence>
<name>A0ABT7ZSQ1_9FLAO</name>
<evidence type="ECO:0000313" key="2">
    <source>
        <dbReference type="Proteomes" id="UP001231197"/>
    </source>
</evidence>
<dbReference type="EMBL" id="JASDDK010000001">
    <property type="protein sequence ID" value="MDN3492046.1"/>
    <property type="molecule type" value="Genomic_DNA"/>
</dbReference>
<dbReference type="RefSeq" id="WP_290205729.1">
    <property type="nucleotide sequence ID" value="NZ_JASDDK010000001.1"/>
</dbReference>
<organism evidence="1 2">
    <name type="scientific">Winogradskyella bathintestinalis</name>
    <dbReference type="NCBI Taxonomy" id="3035208"/>
    <lineage>
        <taxon>Bacteria</taxon>
        <taxon>Pseudomonadati</taxon>
        <taxon>Bacteroidota</taxon>
        <taxon>Flavobacteriia</taxon>
        <taxon>Flavobacteriales</taxon>
        <taxon>Flavobacteriaceae</taxon>
        <taxon>Winogradskyella</taxon>
    </lineage>
</organism>
<dbReference type="Gene3D" id="3.40.50.300">
    <property type="entry name" value="P-loop containing nucleotide triphosphate hydrolases"/>
    <property type="match status" value="1"/>
</dbReference>
<comment type="caution">
    <text evidence="1">The sequence shown here is derived from an EMBL/GenBank/DDBJ whole genome shotgun (WGS) entry which is preliminary data.</text>
</comment>
<gene>
    <name evidence="1" type="ORF">QMA06_04890</name>
</gene>